<keyword evidence="2" id="KW-0812">Transmembrane</keyword>
<evidence type="ECO:0000256" key="2">
    <source>
        <dbReference type="SAM" id="Phobius"/>
    </source>
</evidence>
<organism evidence="3 4">
    <name type="scientific">Conyzicola nivalis</name>
    <dbReference type="NCBI Taxonomy" id="1477021"/>
    <lineage>
        <taxon>Bacteria</taxon>
        <taxon>Bacillati</taxon>
        <taxon>Actinomycetota</taxon>
        <taxon>Actinomycetes</taxon>
        <taxon>Micrococcales</taxon>
        <taxon>Microbacteriaceae</taxon>
        <taxon>Conyzicola</taxon>
    </lineage>
</organism>
<accession>A0A916SU69</accession>
<evidence type="ECO:0008006" key="5">
    <source>
        <dbReference type="Google" id="ProtNLM"/>
    </source>
</evidence>
<reference evidence="3" key="1">
    <citation type="journal article" date="2014" name="Int. J. Syst. Evol. Microbiol.">
        <title>Complete genome sequence of Corynebacterium casei LMG S-19264T (=DSM 44701T), isolated from a smear-ripened cheese.</title>
        <authorList>
            <consortium name="US DOE Joint Genome Institute (JGI-PGF)"/>
            <person name="Walter F."/>
            <person name="Albersmeier A."/>
            <person name="Kalinowski J."/>
            <person name="Ruckert C."/>
        </authorList>
    </citation>
    <scope>NUCLEOTIDE SEQUENCE</scope>
    <source>
        <strain evidence="3">CGMCC 1.12813</strain>
    </source>
</reference>
<dbReference type="EMBL" id="BMGB01000002">
    <property type="protein sequence ID" value="GGB14008.1"/>
    <property type="molecule type" value="Genomic_DNA"/>
</dbReference>
<keyword evidence="2" id="KW-1133">Transmembrane helix</keyword>
<keyword evidence="2" id="KW-0472">Membrane</keyword>
<comment type="caution">
    <text evidence="3">The sequence shown here is derived from an EMBL/GenBank/DDBJ whole genome shotgun (WGS) entry which is preliminary data.</text>
</comment>
<dbReference type="AlphaFoldDB" id="A0A916SU69"/>
<evidence type="ECO:0000313" key="3">
    <source>
        <dbReference type="EMBL" id="GGB14008.1"/>
    </source>
</evidence>
<reference evidence="3" key="2">
    <citation type="submission" date="2020-09" db="EMBL/GenBank/DDBJ databases">
        <authorList>
            <person name="Sun Q."/>
            <person name="Zhou Y."/>
        </authorList>
    </citation>
    <scope>NUCLEOTIDE SEQUENCE</scope>
    <source>
        <strain evidence="3">CGMCC 1.12813</strain>
    </source>
</reference>
<proteinExistence type="predicted"/>
<feature type="coiled-coil region" evidence="1">
    <location>
        <begin position="383"/>
        <end position="410"/>
    </location>
</feature>
<keyword evidence="1" id="KW-0175">Coiled coil</keyword>
<name>A0A916SU69_9MICO</name>
<evidence type="ECO:0000256" key="1">
    <source>
        <dbReference type="SAM" id="Coils"/>
    </source>
</evidence>
<gene>
    <name evidence="3" type="ORF">GCM10010979_30610</name>
</gene>
<dbReference type="Proteomes" id="UP000606922">
    <property type="component" value="Unassembled WGS sequence"/>
</dbReference>
<keyword evidence="4" id="KW-1185">Reference proteome</keyword>
<protein>
    <recommendedName>
        <fullName evidence="5">TPM domain-containing protein</fullName>
    </recommendedName>
</protein>
<feature type="coiled-coil region" evidence="1">
    <location>
        <begin position="326"/>
        <end position="353"/>
    </location>
</feature>
<feature type="transmembrane region" description="Helical" evidence="2">
    <location>
        <begin position="20"/>
        <end position="41"/>
    </location>
</feature>
<evidence type="ECO:0000313" key="4">
    <source>
        <dbReference type="Proteomes" id="UP000606922"/>
    </source>
</evidence>
<dbReference type="RefSeq" id="WP_188511622.1">
    <property type="nucleotide sequence ID" value="NZ_BMGB01000002.1"/>
</dbReference>
<sequence length="436" mass="45118">MTLSFSSAALADDVARGATIAVVTVVVVVVVLLAVGILLLFRRRSGAQPSSASGLPALRTRANILLVRADEAVSAGEDELGFAVAQFGEARTARFAATMADARAKLAEAFRIQQALDDAVPESAQKKREWTLQITALCEAAIAAVAGQDRDFVQLRGAEADSPARIADLEERVGAARARLTTAASTLDRLRADYDAALFGTDDPLASASAALDDAAETLADARSRVTPSGVNTVSGLLEDAEGSLRRATGALDGVDRLGARLDAAASALDALVTSSGSDLDEARVQRDTAPDAESGAAIIRAISDVETARLSVVAGAARRNPVTGLDALSAAVANLDTALATARNQTQRLEHARTALVGTLVSARSQIDALKSLVAGGGRTVGAEARTRLAEAERQLMLAEAEADPVEALDAARRAVTHARDGDALAHYDAMQRGR</sequence>